<dbReference type="Proteomes" id="UP000828941">
    <property type="component" value="Chromosome 11"/>
</dbReference>
<comment type="caution">
    <text evidence="1">The sequence shown here is derived from an EMBL/GenBank/DDBJ whole genome shotgun (WGS) entry which is preliminary data.</text>
</comment>
<gene>
    <name evidence="1" type="ORF">L6164_026580</name>
</gene>
<proteinExistence type="predicted"/>
<dbReference type="EMBL" id="CM039436">
    <property type="protein sequence ID" value="KAI4313617.1"/>
    <property type="molecule type" value="Genomic_DNA"/>
</dbReference>
<protein>
    <submittedName>
        <fullName evidence="1">Uncharacterized protein</fullName>
    </submittedName>
</protein>
<evidence type="ECO:0000313" key="1">
    <source>
        <dbReference type="EMBL" id="KAI4313617.1"/>
    </source>
</evidence>
<name>A0ACB9LRI7_BAUVA</name>
<organism evidence="1 2">
    <name type="scientific">Bauhinia variegata</name>
    <name type="common">Purple orchid tree</name>
    <name type="synonym">Phanera variegata</name>
    <dbReference type="NCBI Taxonomy" id="167791"/>
    <lineage>
        <taxon>Eukaryota</taxon>
        <taxon>Viridiplantae</taxon>
        <taxon>Streptophyta</taxon>
        <taxon>Embryophyta</taxon>
        <taxon>Tracheophyta</taxon>
        <taxon>Spermatophyta</taxon>
        <taxon>Magnoliopsida</taxon>
        <taxon>eudicotyledons</taxon>
        <taxon>Gunneridae</taxon>
        <taxon>Pentapetalae</taxon>
        <taxon>rosids</taxon>
        <taxon>fabids</taxon>
        <taxon>Fabales</taxon>
        <taxon>Fabaceae</taxon>
        <taxon>Cercidoideae</taxon>
        <taxon>Cercideae</taxon>
        <taxon>Bauhiniinae</taxon>
        <taxon>Bauhinia</taxon>
    </lineage>
</organism>
<sequence>MRLWERAAGVLKDKNSIWAAKLSRQTRYRNSDLETAIIKATSHDEHHLDCKNLQRVFQWVRTNPSYLKPLICALSKRMEKTKNWVVAVKGLMLFHGVFCCDIPSMQMIGRLPFDLSNFKDSHSRSDKKWGFTAFIRAYFAYLDQRSAFVCSEVKKRSQNIKQGKKVEETLMEELERLQKIQILVDMLLQIKPRNRIAGSRLVLEAMDCVMVEVFDLYSKFCKAIARVLMKIYHMGGMVEATICLKILQKAANQGDELSLYFKFCRDIGVINASQCPKIERIRLEEIQDLERMINDGTPQKKLGFHGDDDDEKKVLVVRDNYKYANAKQNEEKSQGKYLKTVITDKWEVFEEDYFLGDYSKGIKASNGLTNATSTTNPFDELYSLIPYLPAHPSYNQVLPDLISL</sequence>
<keyword evidence="2" id="KW-1185">Reference proteome</keyword>
<accession>A0ACB9LRI7</accession>
<evidence type="ECO:0000313" key="2">
    <source>
        <dbReference type="Proteomes" id="UP000828941"/>
    </source>
</evidence>
<reference evidence="1 2" key="1">
    <citation type="journal article" date="2022" name="DNA Res.">
        <title>Chromosomal-level genome assembly of the orchid tree Bauhinia variegata (Leguminosae; Cercidoideae) supports the allotetraploid origin hypothesis of Bauhinia.</title>
        <authorList>
            <person name="Zhong Y."/>
            <person name="Chen Y."/>
            <person name="Zheng D."/>
            <person name="Pang J."/>
            <person name="Liu Y."/>
            <person name="Luo S."/>
            <person name="Meng S."/>
            <person name="Qian L."/>
            <person name="Wei D."/>
            <person name="Dai S."/>
            <person name="Zhou R."/>
        </authorList>
    </citation>
    <scope>NUCLEOTIDE SEQUENCE [LARGE SCALE GENOMIC DNA]</scope>
    <source>
        <strain evidence="1">BV-YZ2020</strain>
    </source>
</reference>